<dbReference type="InterPro" id="IPR006094">
    <property type="entry name" value="Oxid_FAD_bind_N"/>
</dbReference>
<keyword evidence="3" id="KW-0285">Flavoprotein</keyword>
<dbReference type="Pfam" id="PF01565">
    <property type="entry name" value="FAD_binding_4"/>
    <property type="match status" value="1"/>
</dbReference>
<dbReference type="Proteomes" id="UP000271256">
    <property type="component" value="Unassembled WGS sequence"/>
</dbReference>
<keyword evidence="8" id="KW-1185">Reference proteome</keyword>
<dbReference type="PROSITE" id="PS51387">
    <property type="entry name" value="FAD_PCMH"/>
    <property type="match status" value="1"/>
</dbReference>
<name>A0A494WRG3_9FIRM</name>
<comment type="cofactor">
    <cofactor evidence="1">
        <name>FAD</name>
        <dbReference type="ChEBI" id="CHEBI:57692"/>
    </cofactor>
</comment>
<dbReference type="FunFam" id="3.30.70.2740:FF:000001">
    <property type="entry name" value="D-lactate dehydrogenase mitochondrial"/>
    <property type="match status" value="1"/>
</dbReference>
<dbReference type="InterPro" id="IPR051914">
    <property type="entry name" value="FAD-linked_OxidoTrans_Type4"/>
</dbReference>
<reference evidence="7 8" key="1">
    <citation type="submission" date="2018-10" db="EMBL/GenBank/DDBJ databases">
        <authorList>
            <person name="Grouzdev D.S."/>
            <person name="Krutkina M.S."/>
            <person name="Tourova T.P."/>
            <person name="Nazina T.N."/>
        </authorList>
    </citation>
    <scope>NUCLEOTIDE SEQUENCE [LARGE SCALE GENOMIC DNA]</scope>
    <source>
        <strain evidence="7 8">435</strain>
    </source>
</reference>
<protein>
    <submittedName>
        <fullName evidence="7">FAD-binding protein</fullName>
    </submittedName>
</protein>
<comment type="caution">
    <text evidence="7">The sequence shown here is derived from an EMBL/GenBank/DDBJ whole genome shotgun (WGS) entry which is preliminary data.</text>
</comment>
<dbReference type="InterPro" id="IPR016169">
    <property type="entry name" value="FAD-bd_PCMH_sub2"/>
</dbReference>
<evidence type="ECO:0000313" key="7">
    <source>
        <dbReference type="EMBL" id="RKO65786.1"/>
    </source>
</evidence>
<dbReference type="InterPro" id="IPR016171">
    <property type="entry name" value="Vanillyl_alc_oxidase_C-sub2"/>
</dbReference>
<evidence type="ECO:0000259" key="6">
    <source>
        <dbReference type="PROSITE" id="PS51387"/>
    </source>
</evidence>
<evidence type="ECO:0000256" key="4">
    <source>
        <dbReference type="ARBA" id="ARBA00022827"/>
    </source>
</evidence>
<dbReference type="Gene3D" id="3.30.465.10">
    <property type="match status" value="1"/>
</dbReference>
<dbReference type="GO" id="GO:0016491">
    <property type="term" value="F:oxidoreductase activity"/>
    <property type="evidence" value="ECO:0007669"/>
    <property type="project" value="UniProtKB-KW"/>
</dbReference>
<organism evidence="7 8">
    <name type="scientific">Desulfofundulus salinus</name>
    <dbReference type="NCBI Taxonomy" id="2419843"/>
    <lineage>
        <taxon>Bacteria</taxon>
        <taxon>Bacillati</taxon>
        <taxon>Bacillota</taxon>
        <taxon>Clostridia</taxon>
        <taxon>Eubacteriales</taxon>
        <taxon>Peptococcaceae</taxon>
        <taxon>Desulfofundulus</taxon>
    </lineage>
</organism>
<dbReference type="SUPFAM" id="SSF55103">
    <property type="entry name" value="FAD-linked oxidases, C-terminal domain"/>
    <property type="match status" value="1"/>
</dbReference>
<keyword evidence="5" id="KW-0560">Oxidoreductase</keyword>
<keyword evidence="4" id="KW-0274">FAD</keyword>
<dbReference type="PANTHER" id="PTHR42934">
    <property type="entry name" value="GLYCOLATE OXIDASE SUBUNIT GLCD"/>
    <property type="match status" value="1"/>
</dbReference>
<dbReference type="InterPro" id="IPR016166">
    <property type="entry name" value="FAD-bd_PCMH"/>
</dbReference>
<dbReference type="InterPro" id="IPR004113">
    <property type="entry name" value="FAD-bd_oxidored_4_C"/>
</dbReference>
<dbReference type="AlphaFoldDB" id="A0A494WRG3"/>
<dbReference type="InterPro" id="IPR036318">
    <property type="entry name" value="FAD-bd_PCMH-like_sf"/>
</dbReference>
<feature type="domain" description="FAD-binding PCMH-type" evidence="6">
    <location>
        <begin position="44"/>
        <end position="231"/>
    </location>
</feature>
<accession>A0A494WRG3</accession>
<dbReference type="InterPro" id="IPR016164">
    <property type="entry name" value="FAD-linked_Oxase-like_C"/>
</dbReference>
<dbReference type="SUPFAM" id="SSF56176">
    <property type="entry name" value="FAD-binding/transporter-associated domain-like"/>
    <property type="match status" value="1"/>
</dbReference>
<evidence type="ECO:0000256" key="3">
    <source>
        <dbReference type="ARBA" id="ARBA00022630"/>
    </source>
</evidence>
<evidence type="ECO:0000256" key="1">
    <source>
        <dbReference type="ARBA" id="ARBA00001974"/>
    </source>
</evidence>
<gene>
    <name evidence="7" type="ORF">D7024_01585</name>
</gene>
<dbReference type="OrthoDB" id="9767256at2"/>
<dbReference type="PANTHER" id="PTHR42934:SF1">
    <property type="entry name" value="GLYCOLATE OXIDASE SUBUNIT GLCD"/>
    <property type="match status" value="1"/>
</dbReference>
<dbReference type="Gene3D" id="1.10.45.10">
    <property type="entry name" value="Vanillyl-alcohol Oxidase, Chain A, domain 4"/>
    <property type="match status" value="1"/>
</dbReference>
<evidence type="ECO:0000256" key="2">
    <source>
        <dbReference type="ARBA" id="ARBA00008000"/>
    </source>
</evidence>
<sequence>MKEGRAMHSNVELFLRALRQHFRVDQLVVNKEVLSLYSYDSSHYFGQPAAVFFPESTQDVATFFILAAKFKVETLPRGAGTNLSGGTVPQRGEVVLCLTRMRHILAIDWEREYAIVQPGVTNLELQRAVEARGYMFAPDPASMNVATIGGNVAENAGGMRCVKYGVTRDHVLGLELVTPEGKILCLGKLAQLDGGYAINSWVNDANLVDLIVGSEGTLGVVTQIMVKLVRKPVACKTLLCSFNDLRQAGEAVSEIIKAGIVPTAMEIIDQKLTHAIDDFVGLGLPRDTRALLLIELDGWEEEDLNAQVNRVMLILRANEVTRVDVATDSKEREQIWLARRSVNGALGRIKPYYVVQDVTVPRHKVAAMIKKVEEIGQKHGVTIGLLAHAGDGNLHPHLLYSDREREMPQVEAAAEEIFKAAVELGGTLSGEHGIGMEKRPYLKLVFKPAELEFLKAIKEAFDPSWLLNLEKAI</sequence>
<dbReference type="Gene3D" id="3.30.70.2740">
    <property type="match status" value="1"/>
</dbReference>
<dbReference type="GO" id="GO:0071949">
    <property type="term" value="F:FAD binding"/>
    <property type="evidence" value="ECO:0007669"/>
    <property type="project" value="InterPro"/>
</dbReference>
<comment type="similarity">
    <text evidence="2">Belongs to the FAD-binding oxidoreductase/transferase type 4 family.</text>
</comment>
<proteinExistence type="inferred from homology"/>
<dbReference type="EMBL" id="RBWE01000001">
    <property type="protein sequence ID" value="RKO65786.1"/>
    <property type="molecule type" value="Genomic_DNA"/>
</dbReference>
<evidence type="ECO:0000256" key="5">
    <source>
        <dbReference type="ARBA" id="ARBA00023002"/>
    </source>
</evidence>
<dbReference type="Pfam" id="PF02913">
    <property type="entry name" value="FAD-oxidase_C"/>
    <property type="match status" value="1"/>
</dbReference>
<evidence type="ECO:0000313" key="8">
    <source>
        <dbReference type="Proteomes" id="UP000271256"/>
    </source>
</evidence>